<dbReference type="NCBIfam" id="TIGR01038">
    <property type="entry name" value="uL22_arch_euk"/>
    <property type="match status" value="1"/>
</dbReference>
<feature type="region of interest" description="Disordered" evidence="7">
    <location>
        <begin position="141"/>
        <end position="173"/>
    </location>
</feature>
<reference evidence="8" key="1">
    <citation type="submission" date="2024-06" db="UniProtKB">
        <authorList>
            <consortium name="Ensembl"/>
        </authorList>
    </citation>
    <scope>IDENTIFICATION</scope>
</reference>
<evidence type="ECO:0000256" key="3">
    <source>
        <dbReference type="ARBA" id="ARBA00023274"/>
    </source>
</evidence>
<dbReference type="Gene3D" id="3.90.470.10">
    <property type="entry name" value="Ribosomal protein L22/L17"/>
    <property type="match status" value="1"/>
</dbReference>
<name>M3XP15_MUSPF</name>
<dbReference type="eggNOG" id="KOG3353">
    <property type="taxonomic scope" value="Eukaryota"/>
</dbReference>
<feature type="compositionally biased region" description="Basic residues" evidence="7">
    <location>
        <begin position="156"/>
        <end position="173"/>
    </location>
</feature>
<dbReference type="EMBL" id="AEYP01030736">
    <property type="status" value="NOT_ANNOTATED_CDS"/>
    <property type="molecule type" value="Genomic_DNA"/>
</dbReference>
<dbReference type="InParanoid" id="M3XP15"/>
<dbReference type="STRING" id="9669.ENSMPUP00000000815"/>
<dbReference type="GO" id="GO:0022625">
    <property type="term" value="C:cytosolic large ribosomal subunit"/>
    <property type="evidence" value="ECO:0007669"/>
    <property type="project" value="TreeGrafter"/>
</dbReference>
<dbReference type="GO" id="GO:0002181">
    <property type="term" value="P:cytoplasmic translation"/>
    <property type="evidence" value="ECO:0007669"/>
    <property type="project" value="TreeGrafter"/>
</dbReference>
<protein>
    <recommendedName>
        <fullName evidence="4">Large ribosomal subunit protein uL22</fullName>
    </recommendedName>
    <alternativeName>
        <fullName evidence="5">60S ribosomal protein L17</fullName>
    </alternativeName>
</protein>
<evidence type="ECO:0000256" key="2">
    <source>
        <dbReference type="ARBA" id="ARBA00022980"/>
    </source>
</evidence>
<dbReference type="GO" id="GO:0003735">
    <property type="term" value="F:structural constituent of ribosome"/>
    <property type="evidence" value="ECO:0007669"/>
    <property type="project" value="InterPro"/>
</dbReference>
<dbReference type="GeneTree" id="ENSGT00950000183010"/>
<evidence type="ECO:0000256" key="4">
    <source>
        <dbReference type="ARBA" id="ARBA00035207"/>
    </source>
</evidence>
<evidence type="ECO:0000313" key="8">
    <source>
        <dbReference type="Ensembl" id="ENSMPUP00000000815.1"/>
    </source>
</evidence>
<dbReference type="SUPFAM" id="SSF54843">
    <property type="entry name" value="Ribosomal protein L22"/>
    <property type="match status" value="1"/>
</dbReference>
<dbReference type="Ensembl" id="ENSMPUT00000000831.1">
    <property type="protein sequence ID" value="ENSMPUP00000000815.1"/>
    <property type="gene ID" value="ENSMPUG00000000819.1"/>
</dbReference>
<dbReference type="PANTHER" id="PTHR11593:SF11">
    <property type="entry name" value="LARGE RIBOSOMAL SUBUNIT PROTEIN UL22"/>
    <property type="match status" value="1"/>
</dbReference>
<proteinExistence type="inferred from homology"/>
<organism evidence="8">
    <name type="scientific">Mustela putorius furo</name>
    <name type="common">European domestic ferret</name>
    <name type="synonym">Mustela furo</name>
    <dbReference type="NCBI Taxonomy" id="9669"/>
    <lineage>
        <taxon>Eukaryota</taxon>
        <taxon>Metazoa</taxon>
        <taxon>Chordata</taxon>
        <taxon>Craniata</taxon>
        <taxon>Vertebrata</taxon>
        <taxon>Euteleostomi</taxon>
        <taxon>Mammalia</taxon>
        <taxon>Eutheria</taxon>
        <taxon>Laurasiatheria</taxon>
        <taxon>Carnivora</taxon>
        <taxon>Caniformia</taxon>
        <taxon>Musteloidea</taxon>
        <taxon>Mustelidae</taxon>
        <taxon>Mustelinae</taxon>
        <taxon>Mustela</taxon>
    </lineage>
</organism>
<evidence type="ECO:0000256" key="7">
    <source>
        <dbReference type="SAM" id="MobiDB-lite"/>
    </source>
</evidence>
<sequence>MVCYSLDPEPTKSCKSRGSHLRIHFKNMLGTAQAFKGMQISKATTCLKAGTLQRQCVPSLAPMAELAGGQATQWGWTQGRKMHRLLSAENAAELKCLNVDSLVMEHIQEDKASRMPPYKYRAHGQINTDRNFCHTEMILTEKEHIAPKPKEEAAQKKKKSQKKLKKQKYTARE</sequence>
<dbReference type="PANTHER" id="PTHR11593">
    <property type="entry name" value="60S RIBOSOMAL PROTEIN L17"/>
    <property type="match status" value="1"/>
</dbReference>
<accession>M3XP15</accession>
<evidence type="ECO:0000256" key="6">
    <source>
        <dbReference type="RuleBase" id="RU004005"/>
    </source>
</evidence>
<dbReference type="Pfam" id="PF00237">
    <property type="entry name" value="Ribosomal_L22"/>
    <property type="match status" value="1"/>
</dbReference>
<comment type="similarity">
    <text evidence="1 6">Belongs to the universal ribosomal protein uL22 family.</text>
</comment>
<dbReference type="InterPro" id="IPR005721">
    <property type="entry name" value="Ribosomal_uL22_euk/arc"/>
</dbReference>
<dbReference type="HOGENOM" id="CLU_083987_0_1_1"/>
<keyword evidence="3 6" id="KW-0687">Ribonucleoprotein</keyword>
<evidence type="ECO:0000256" key="5">
    <source>
        <dbReference type="ARBA" id="ARBA00035325"/>
    </source>
</evidence>
<dbReference type="AlphaFoldDB" id="M3XP15"/>
<dbReference type="InterPro" id="IPR001063">
    <property type="entry name" value="Ribosomal_uL22"/>
</dbReference>
<feature type="compositionally biased region" description="Basic and acidic residues" evidence="7">
    <location>
        <begin position="141"/>
        <end position="155"/>
    </location>
</feature>
<dbReference type="InterPro" id="IPR036394">
    <property type="entry name" value="Ribosomal_uL22_sf"/>
</dbReference>
<evidence type="ECO:0000256" key="1">
    <source>
        <dbReference type="ARBA" id="ARBA00009451"/>
    </source>
</evidence>
<keyword evidence="2 6" id="KW-0689">Ribosomal protein</keyword>